<dbReference type="EMBL" id="BMYR01000007">
    <property type="protein sequence ID" value="GGW62968.1"/>
    <property type="molecule type" value="Genomic_DNA"/>
</dbReference>
<feature type="transmembrane region" description="Helical" evidence="1">
    <location>
        <begin position="63"/>
        <end position="84"/>
    </location>
</feature>
<accession>A0ABQ2WNT3</accession>
<comment type="caution">
    <text evidence="2">The sequence shown here is derived from an EMBL/GenBank/DDBJ whole genome shotgun (WGS) entry which is preliminary data.</text>
</comment>
<evidence type="ECO:0000313" key="3">
    <source>
        <dbReference type="Proteomes" id="UP000634667"/>
    </source>
</evidence>
<keyword evidence="1" id="KW-1133">Transmembrane helix</keyword>
<keyword evidence="3" id="KW-1185">Reference proteome</keyword>
<evidence type="ECO:0000256" key="1">
    <source>
        <dbReference type="SAM" id="Phobius"/>
    </source>
</evidence>
<proteinExistence type="predicted"/>
<evidence type="ECO:0000313" key="2">
    <source>
        <dbReference type="EMBL" id="GGW62968.1"/>
    </source>
</evidence>
<gene>
    <name evidence="2" type="ORF">GCM10008111_18710</name>
</gene>
<keyword evidence="1" id="KW-0472">Membrane</keyword>
<organism evidence="2 3">
    <name type="scientific">Alishewanella tabrizica</name>
    <dbReference type="NCBI Taxonomy" id="671278"/>
    <lineage>
        <taxon>Bacteria</taxon>
        <taxon>Pseudomonadati</taxon>
        <taxon>Pseudomonadota</taxon>
        <taxon>Gammaproteobacteria</taxon>
        <taxon>Alteromonadales</taxon>
        <taxon>Alteromonadaceae</taxon>
        <taxon>Alishewanella</taxon>
    </lineage>
</organism>
<evidence type="ECO:0008006" key="4">
    <source>
        <dbReference type="Google" id="ProtNLM"/>
    </source>
</evidence>
<reference evidence="3" key="1">
    <citation type="journal article" date="2019" name="Int. J. Syst. Evol. Microbiol.">
        <title>The Global Catalogue of Microorganisms (GCM) 10K type strain sequencing project: providing services to taxonomists for standard genome sequencing and annotation.</title>
        <authorList>
            <consortium name="The Broad Institute Genomics Platform"/>
            <consortium name="The Broad Institute Genome Sequencing Center for Infectious Disease"/>
            <person name="Wu L."/>
            <person name="Ma J."/>
        </authorList>
    </citation>
    <scope>NUCLEOTIDE SEQUENCE [LARGE SCALE GENOMIC DNA]</scope>
    <source>
        <strain evidence="3">KCTC 23723</strain>
    </source>
</reference>
<sequence>MTKPTPPNFTPTTSKLDAQEQRLKQAYADSKAQHPLPAALKAKLLQQVNQRSAFPFSWPLQAWFRQAQFVLGSICLAILGFLLLQPVSIPSYHIAITYQNQPSERENHRLTMRSLPAVVAQFSNDEQQQRYQQMVAAQRDISQFHAEYGVLQKVQQEWQITVCDKIAVTLDDALLQQLKTFDATPSVWQTQQQIAFYRGAQGQLVAIKPADNAQLCPVS</sequence>
<name>A0ABQ2WNT3_9ALTE</name>
<protein>
    <recommendedName>
        <fullName evidence="4">Orphan protein</fullName>
    </recommendedName>
</protein>
<dbReference type="Proteomes" id="UP000634667">
    <property type="component" value="Unassembled WGS sequence"/>
</dbReference>
<dbReference type="RefSeq" id="WP_189482822.1">
    <property type="nucleotide sequence ID" value="NZ_BMYR01000007.1"/>
</dbReference>
<keyword evidence="1" id="KW-0812">Transmembrane</keyword>